<organism evidence="2">
    <name type="scientific">Oscillatoriales cyanobacterium SpSt-402</name>
    <dbReference type="NCBI Taxonomy" id="2282168"/>
    <lineage>
        <taxon>Bacteria</taxon>
        <taxon>Bacillati</taxon>
        <taxon>Cyanobacteriota</taxon>
        <taxon>Cyanophyceae</taxon>
        <taxon>Oscillatoriophycideae</taxon>
        <taxon>Oscillatoriales</taxon>
    </lineage>
</organism>
<feature type="transmembrane region" description="Helical" evidence="1">
    <location>
        <begin position="33"/>
        <end position="54"/>
    </location>
</feature>
<keyword evidence="1" id="KW-0812">Transmembrane</keyword>
<reference evidence="2" key="1">
    <citation type="journal article" date="2020" name="mSystems">
        <title>Genome- and Community-Level Interaction Insights into Carbon Utilization and Element Cycling Functions of Hydrothermarchaeota in Hydrothermal Sediment.</title>
        <authorList>
            <person name="Zhou Z."/>
            <person name="Liu Y."/>
            <person name="Xu W."/>
            <person name="Pan J."/>
            <person name="Luo Z.H."/>
            <person name="Li M."/>
        </authorList>
    </citation>
    <scope>NUCLEOTIDE SEQUENCE [LARGE SCALE GENOMIC DNA]</scope>
    <source>
        <strain evidence="2">SpSt-402</strain>
    </source>
</reference>
<dbReference type="NCBIfam" id="NF033486">
    <property type="entry name" value="harvest_ssl1498"/>
    <property type="match status" value="1"/>
</dbReference>
<evidence type="ECO:0000313" key="2">
    <source>
        <dbReference type="EMBL" id="HGW92924.1"/>
    </source>
</evidence>
<gene>
    <name evidence="2" type="ORF">ENR47_01375</name>
</gene>
<dbReference type="Pfam" id="PF26394">
    <property type="entry name" value="Psb34"/>
    <property type="match status" value="1"/>
</dbReference>
<dbReference type="EMBL" id="DSRD01000089">
    <property type="protein sequence ID" value="HGW92924.1"/>
    <property type="molecule type" value="Genomic_DNA"/>
</dbReference>
<proteinExistence type="predicted"/>
<sequence length="55" mass="6235">MKTINEQGLFNNYATEPALYYAEFPSEYQQRQYLWQGAVATLVVATLLFTAISVA</sequence>
<keyword evidence="1" id="KW-0472">Membrane</keyword>
<evidence type="ECO:0000256" key="1">
    <source>
        <dbReference type="SAM" id="Phobius"/>
    </source>
</evidence>
<accession>A0A832GZJ1</accession>
<name>A0A832GZJ1_9CYAN</name>
<comment type="caution">
    <text evidence="2">The sequence shown here is derived from an EMBL/GenBank/DDBJ whole genome shotgun (WGS) entry which is preliminary data.</text>
</comment>
<dbReference type="InterPro" id="IPR048028">
    <property type="entry name" value="Psb34-like"/>
</dbReference>
<protein>
    <submittedName>
        <fullName evidence="2">Ssl1498 family light-harvesting-like protein</fullName>
    </submittedName>
</protein>
<keyword evidence="1" id="KW-1133">Transmembrane helix</keyword>
<dbReference type="AlphaFoldDB" id="A0A832GZJ1"/>